<feature type="transmembrane region" description="Helical" evidence="1">
    <location>
        <begin position="37"/>
        <end position="56"/>
    </location>
</feature>
<evidence type="ECO:0000313" key="2">
    <source>
        <dbReference type="EMBL" id="ADQ17346.1"/>
    </source>
</evidence>
<dbReference type="KEGG" id="lby:Lbys_1638"/>
<keyword evidence="3" id="KW-1185">Reference proteome</keyword>
<reference evidence="2 3" key="2">
    <citation type="journal article" date="2011" name="Stand. Genomic Sci.">
        <title>Complete genome sequence of Leadbetterella byssophila type strain (4M15).</title>
        <authorList>
            <person name="Abt B."/>
            <person name="Teshima H."/>
            <person name="Lucas S."/>
            <person name="Lapidus A."/>
            <person name="Del Rio T.G."/>
            <person name="Nolan M."/>
            <person name="Tice H."/>
            <person name="Cheng J.F."/>
            <person name="Pitluck S."/>
            <person name="Liolios K."/>
            <person name="Pagani I."/>
            <person name="Ivanova N."/>
            <person name="Mavromatis K."/>
            <person name="Pati A."/>
            <person name="Tapia R."/>
            <person name="Han C."/>
            <person name="Goodwin L."/>
            <person name="Chen A."/>
            <person name="Palaniappan K."/>
            <person name="Land M."/>
            <person name="Hauser L."/>
            <person name="Chang Y.J."/>
            <person name="Jeffries C.D."/>
            <person name="Rohde M."/>
            <person name="Goker M."/>
            <person name="Tindall B.J."/>
            <person name="Detter J.C."/>
            <person name="Woyke T."/>
            <person name="Bristow J."/>
            <person name="Eisen J.A."/>
            <person name="Markowitz V."/>
            <person name="Hugenholtz P."/>
            <person name="Klenk H.P."/>
            <person name="Kyrpides N.C."/>
        </authorList>
    </citation>
    <scope>NUCLEOTIDE SEQUENCE [LARGE SCALE GENOMIC DNA]</scope>
    <source>
        <strain evidence="3">DSM 17132 / JCM 16389 / KACC 11308 / NBRC 106382 / 4M15</strain>
    </source>
</reference>
<dbReference type="eggNOG" id="COG4818">
    <property type="taxonomic scope" value="Bacteria"/>
</dbReference>
<keyword evidence="1" id="KW-1133">Transmembrane helix</keyword>
<accession>E4RYU9</accession>
<sequence length="104" mass="11885">MKQGKTPAILAYITILGWIAGLLMNQQEKSPFASYHLRQGLGLFLTGFAFSFINIIPLLGQFVFLIGFVVLFIMWINGLLNALNEKEKPVLFLGEYYNKWFHSL</sequence>
<organism evidence="2 3">
    <name type="scientific">Leadbetterella byssophila (strain DSM 17132 / JCM 16389 / KACC 11308 / NBRC 106382 / 4M15)</name>
    <dbReference type="NCBI Taxonomy" id="649349"/>
    <lineage>
        <taxon>Bacteria</taxon>
        <taxon>Pseudomonadati</taxon>
        <taxon>Bacteroidota</taxon>
        <taxon>Cytophagia</taxon>
        <taxon>Cytophagales</taxon>
        <taxon>Leadbetterellaceae</taxon>
        <taxon>Leadbetterella</taxon>
    </lineage>
</organism>
<evidence type="ECO:0008006" key="4">
    <source>
        <dbReference type="Google" id="ProtNLM"/>
    </source>
</evidence>
<keyword evidence="1" id="KW-0812">Transmembrane</keyword>
<keyword evidence="1" id="KW-0472">Membrane</keyword>
<reference key="1">
    <citation type="submission" date="2010-11" db="EMBL/GenBank/DDBJ databases">
        <title>The complete genome of Leadbetterella byssophila DSM 17132.</title>
        <authorList>
            <consortium name="US DOE Joint Genome Institute (JGI-PGF)"/>
            <person name="Lucas S."/>
            <person name="Copeland A."/>
            <person name="Lapidus A."/>
            <person name="Glavina del Rio T."/>
            <person name="Dalin E."/>
            <person name="Tice H."/>
            <person name="Bruce D."/>
            <person name="Goodwin L."/>
            <person name="Pitluck S."/>
            <person name="Kyrpides N."/>
            <person name="Mavromatis K."/>
            <person name="Ivanova N."/>
            <person name="Teshima H."/>
            <person name="Brettin T."/>
            <person name="Detter J.C."/>
            <person name="Han C."/>
            <person name="Tapia R."/>
            <person name="Land M."/>
            <person name="Hauser L."/>
            <person name="Markowitz V."/>
            <person name="Cheng J.-F."/>
            <person name="Hugenholtz P."/>
            <person name="Woyke T."/>
            <person name="Wu D."/>
            <person name="Tindall B."/>
            <person name="Pomrenke H.G."/>
            <person name="Brambilla E."/>
            <person name="Klenk H.-P."/>
            <person name="Eisen J.A."/>
        </authorList>
    </citation>
    <scope>NUCLEOTIDE SEQUENCE [LARGE SCALE GENOMIC DNA]</scope>
    <source>
        <strain>DSM 17132</strain>
    </source>
</reference>
<evidence type="ECO:0000256" key="1">
    <source>
        <dbReference type="SAM" id="Phobius"/>
    </source>
</evidence>
<proteinExistence type="predicted"/>
<dbReference type="HOGENOM" id="CLU_095018_2_0_10"/>
<dbReference type="Proteomes" id="UP000007435">
    <property type="component" value="Chromosome"/>
</dbReference>
<dbReference type="EMBL" id="CP002305">
    <property type="protein sequence ID" value="ADQ17346.1"/>
    <property type="molecule type" value="Genomic_DNA"/>
</dbReference>
<dbReference type="AlphaFoldDB" id="E4RYU9"/>
<protein>
    <recommendedName>
        <fullName evidence="4">Import component protein</fullName>
    </recommendedName>
</protein>
<evidence type="ECO:0000313" key="3">
    <source>
        <dbReference type="Proteomes" id="UP000007435"/>
    </source>
</evidence>
<dbReference type="RefSeq" id="WP_013408395.1">
    <property type="nucleotide sequence ID" value="NC_014655.1"/>
</dbReference>
<dbReference type="STRING" id="649349.Lbys_1638"/>
<feature type="transmembrane region" description="Helical" evidence="1">
    <location>
        <begin position="62"/>
        <end position="83"/>
    </location>
</feature>
<dbReference type="OrthoDB" id="6400719at2"/>
<name>E4RYU9_LEAB4</name>
<gene>
    <name evidence="2" type="ordered locus">Lbys_1638</name>
</gene>
<feature type="transmembrane region" description="Helical" evidence="1">
    <location>
        <begin position="6"/>
        <end position="25"/>
    </location>
</feature>